<evidence type="ECO:0000313" key="4">
    <source>
        <dbReference type="Proteomes" id="UP000198405"/>
    </source>
</evidence>
<evidence type="ECO:0000313" key="3">
    <source>
        <dbReference type="EMBL" id="SNR62422.1"/>
    </source>
</evidence>
<dbReference type="RefSeq" id="WP_089322297.1">
    <property type="nucleotide sequence ID" value="NZ_FZOB01000001.1"/>
</dbReference>
<dbReference type="InterPro" id="IPR004017">
    <property type="entry name" value="Cys_rich_dom"/>
</dbReference>
<evidence type="ECO:0000259" key="2">
    <source>
        <dbReference type="Pfam" id="PF02754"/>
    </source>
</evidence>
<dbReference type="EMBL" id="FZOB01000001">
    <property type="protein sequence ID" value="SNR62422.1"/>
    <property type="molecule type" value="Genomic_DNA"/>
</dbReference>
<dbReference type="PANTHER" id="PTHR42947">
    <property type="entry name" value="COB--COM HETERODISULFIDE REDUCTASE SUBUNIT B 1"/>
    <property type="match status" value="1"/>
</dbReference>
<dbReference type="AlphaFoldDB" id="A0A238XUM1"/>
<dbReference type="GO" id="GO:0016491">
    <property type="term" value="F:oxidoreductase activity"/>
    <property type="evidence" value="ECO:0007669"/>
    <property type="project" value="UniProtKB-KW"/>
</dbReference>
<protein>
    <submittedName>
        <fullName evidence="3">Succinate dehydrogenase / fumarate reductase cytochrome b subunit</fullName>
    </submittedName>
</protein>
<dbReference type="Gene3D" id="3.40.50.11810">
    <property type="match status" value="1"/>
</dbReference>
<dbReference type="InterPro" id="IPR051278">
    <property type="entry name" value="HdrB/HdrD_reductase"/>
</dbReference>
<organism evidence="3 4">
    <name type="scientific">Desulfurobacterium atlanticum</name>
    <dbReference type="NCBI Taxonomy" id="240169"/>
    <lineage>
        <taxon>Bacteria</taxon>
        <taxon>Pseudomonadati</taxon>
        <taxon>Aquificota</taxon>
        <taxon>Aquificia</taxon>
        <taxon>Desulfurobacteriales</taxon>
        <taxon>Desulfurobacteriaceae</taxon>
        <taxon>Desulfurobacterium</taxon>
    </lineage>
</organism>
<feature type="domain" description="Cysteine-rich" evidence="2">
    <location>
        <begin position="150"/>
        <end position="237"/>
    </location>
</feature>
<dbReference type="PANTHER" id="PTHR42947:SF1">
    <property type="entry name" value="COB--COM HETERODISULFIDE REDUCTASE SUBUNIT B 1"/>
    <property type="match status" value="1"/>
</dbReference>
<dbReference type="OrthoDB" id="9777685at2"/>
<name>A0A238XUM1_9BACT</name>
<dbReference type="Pfam" id="PF02754">
    <property type="entry name" value="CCG"/>
    <property type="match status" value="2"/>
</dbReference>
<keyword evidence="4" id="KW-1185">Reference proteome</keyword>
<sequence length="286" mass="31828">MKKFAFYPGCAPKGASIESYISAKAVMNKLEIDYTEPLSFSCCGAGNIEEVKPSVALGINVRNLAIAETEGRDIITICSTCYLELKKAQRRLEERETLKEEYNEILSEAGLRYEGKVNVYLLHHVILDYFTDTLKKKIKKPLTNIKVYPYYGCHSIRPKHITGYDDSENPSSLEKLIKLLGGIPVSGNRRILCCGFHASFSASRLAMTLTGQNLKEAHDMDADCVVTPCPLCHLNMDANQRKALKTIGEKFIMPVLHIQQLIGLAMGLSPEEIGLDKNVVPALYIV</sequence>
<accession>A0A238XUM1</accession>
<dbReference type="Proteomes" id="UP000198405">
    <property type="component" value="Unassembled WGS sequence"/>
</dbReference>
<proteinExistence type="predicted"/>
<gene>
    <name evidence="3" type="ORF">SAMN06265340_101270</name>
</gene>
<feature type="domain" description="Cysteine-rich" evidence="2">
    <location>
        <begin position="5"/>
        <end position="86"/>
    </location>
</feature>
<dbReference type="Gene3D" id="1.20.1050.140">
    <property type="match status" value="1"/>
</dbReference>
<keyword evidence="1" id="KW-0560">Oxidoreductase</keyword>
<reference evidence="4" key="1">
    <citation type="submission" date="2017-06" db="EMBL/GenBank/DDBJ databases">
        <authorList>
            <person name="Varghese N."/>
            <person name="Submissions S."/>
        </authorList>
    </citation>
    <scope>NUCLEOTIDE SEQUENCE [LARGE SCALE GENOMIC DNA]</scope>
    <source>
        <strain evidence="4">DSM 15668</strain>
    </source>
</reference>
<evidence type="ECO:0000256" key="1">
    <source>
        <dbReference type="ARBA" id="ARBA00023002"/>
    </source>
</evidence>